<dbReference type="Pfam" id="PF00672">
    <property type="entry name" value="HAMP"/>
    <property type="match status" value="1"/>
</dbReference>
<dbReference type="InterPro" id="IPR024478">
    <property type="entry name" value="HlyB_4HB_MCP"/>
</dbReference>
<dbReference type="SMART" id="SM00283">
    <property type="entry name" value="MA"/>
    <property type="match status" value="1"/>
</dbReference>
<dbReference type="SMART" id="SM00304">
    <property type="entry name" value="HAMP"/>
    <property type="match status" value="1"/>
</dbReference>
<feature type="transmembrane region" description="Helical" evidence="6">
    <location>
        <begin position="191"/>
        <end position="211"/>
    </location>
</feature>
<dbReference type="Pfam" id="PF00015">
    <property type="entry name" value="MCPsignal"/>
    <property type="match status" value="1"/>
</dbReference>
<dbReference type="GO" id="GO:0004888">
    <property type="term" value="F:transmembrane signaling receptor activity"/>
    <property type="evidence" value="ECO:0007669"/>
    <property type="project" value="InterPro"/>
</dbReference>
<feature type="transmembrane region" description="Helical" evidence="6">
    <location>
        <begin position="13"/>
        <end position="33"/>
    </location>
</feature>
<keyword evidence="2" id="KW-1003">Cell membrane</keyword>
<evidence type="ECO:0000256" key="5">
    <source>
        <dbReference type="PROSITE-ProRule" id="PRU00284"/>
    </source>
</evidence>
<dbReference type="GO" id="GO:0007165">
    <property type="term" value="P:signal transduction"/>
    <property type="evidence" value="ECO:0007669"/>
    <property type="project" value="UniProtKB-KW"/>
</dbReference>
<keyword evidence="6" id="KW-0812">Transmembrane</keyword>
<evidence type="ECO:0000256" key="3">
    <source>
        <dbReference type="ARBA" id="ARBA00023224"/>
    </source>
</evidence>
<evidence type="ECO:0000313" key="11">
    <source>
        <dbReference type="Proteomes" id="UP000233597"/>
    </source>
</evidence>
<dbReference type="EMBL" id="NWTK01000003">
    <property type="protein sequence ID" value="PKR54872.1"/>
    <property type="molecule type" value="Genomic_DNA"/>
</dbReference>
<evidence type="ECO:0000259" key="9">
    <source>
        <dbReference type="PROSITE" id="PS50885"/>
    </source>
</evidence>
<dbReference type="InterPro" id="IPR003660">
    <property type="entry name" value="HAMP_dom"/>
</dbReference>
<evidence type="ECO:0000259" key="8">
    <source>
        <dbReference type="PROSITE" id="PS50192"/>
    </source>
</evidence>
<keyword evidence="2" id="KW-0997">Cell inner membrane</keyword>
<dbReference type="PROSITE" id="PS50192">
    <property type="entry name" value="T_SNARE"/>
    <property type="match status" value="1"/>
</dbReference>
<evidence type="ECO:0000256" key="4">
    <source>
        <dbReference type="ARBA" id="ARBA00029447"/>
    </source>
</evidence>
<dbReference type="CDD" id="cd19411">
    <property type="entry name" value="MCP2201-like_sensor"/>
    <property type="match status" value="1"/>
</dbReference>
<evidence type="ECO:0000256" key="6">
    <source>
        <dbReference type="SAM" id="Phobius"/>
    </source>
</evidence>
<dbReference type="PRINTS" id="PR00260">
    <property type="entry name" value="CHEMTRNSDUCR"/>
</dbReference>
<dbReference type="Proteomes" id="UP000233597">
    <property type="component" value="Unassembled WGS sequence"/>
</dbReference>
<name>A0A2N3KWC4_9PROT</name>
<dbReference type="GO" id="GO:0006935">
    <property type="term" value="P:chemotaxis"/>
    <property type="evidence" value="ECO:0007669"/>
    <property type="project" value="InterPro"/>
</dbReference>
<evidence type="ECO:0000259" key="7">
    <source>
        <dbReference type="PROSITE" id="PS50111"/>
    </source>
</evidence>
<comment type="caution">
    <text evidence="10">The sequence shown here is derived from an EMBL/GenBank/DDBJ whole genome shotgun (WGS) entry which is preliminary data.</text>
</comment>
<dbReference type="InterPro" id="IPR000727">
    <property type="entry name" value="T_SNARE_dom"/>
</dbReference>
<keyword evidence="6" id="KW-0472">Membrane</keyword>
<evidence type="ECO:0000313" key="10">
    <source>
        <dbReference type="EMBL" id="PKR54872.1"/>
    </source>
</evidence>
<dbReference type="AlphaFoldDB" id="A0A2N3KWC4"/>
<comment type="subcellular location">
    <subcellularLocation>
        <location evidence="1">Cell inner membrane</location>
        <topology evidence="1">Multi-pass membrane protein</topology>
    </subcellularLocation>
</comment>
<reference evidence="10 11" key="1">
    <citation type="submission" date="2017-09" db="EMBL/GenBank/DDBJ databases">
        <title>Biodiversity and function of Thalassospira species in the particle-attached aromatic-hydrocarbon-degrading consortia from the surface seawater of the South China Sea.</title>
        <authorList>
            <person name="Dong C."/>
            <person name="Liu R."/>
            <person name="Shao Z."/>
        </authorList>
    </citation>
    <scope>NUCLEOTIDE SEQUENCE [LARGE SCALE GENOMIC DNA]</scope>
    <source>
        <strain evidence="10 11">CSC1P2</strain>
    </source>
</reference>
<organism evidence="10 11">
    <name type="scientific">Thalassospira marina</name>
    <dbReference type="NCBI Taxonomy" id="2048283"/>
    <lineage>
        <taxon>Bacteria</taxon>
        <taxon>Pseudomonadati</taxon>
        <taxon>Pseudomonadota</taxon>
        <taxon>Alphaproteobacteria</taxon>
        <taxon>Rhodospirillales</taxon>
        <taxon>Thalassospiraceae</taxon>
        <taxon>Thalassospira</taxon>
    </lineage>
</organism>
<dbReference type="GO" id="GO:0005886">
    <property type="term" value="C:plasma membrane"/>
    <property type="evidence" value="ECO:0007669"/>
    <property type="project" value="UniProtKB-SubCell"/>
</dbReference>
<evidence type="ECO:0008006" key="12">
    <source>
        <dbReference type="Google" id="ProtNLM"/>
    </source>
</evidence>
<dbReference type="InterPro" id="IPR004089">
    <property type="entry name" value="MCPsignal_dom"/>
</dbReference>
<dbReference type="Gene3D" id="1.10.287.950">
    <property type="entry name" value="Methyl-accepting chemotaxis protein"/>
    <property type="match status" value="1"/>
</dbReference>
<gene>
    <name evidence="10" type="ORF">COO20_05565</name>
</gene>
<feature type="domain" description="T-SNARE coiled-coil homology" evidence="8">
    <location>
        <begin position="458"/>
        <end position="520"/>
    </location>
</feature>
<dbReference type="InterPro" id="IPR004090">
    <property type="entry name" value="Chemotax_Me-accpt_rcpt"/>
</dbReference>
<keyword evidence="6" id="KW-1133">Transmembrane helix</keyword>
<protein>
    <recommendedName>
        <fullName evidence="12">Methyl-accepting chemotaxis protein</fullName>
    </recommendedName>
</protein>
<accession>A0A2N3KWC4</accession>
<keyword evidence="3 5" id="KW-0807">Transducer</keyword>
<dbReference type="Pfam" id="PF12729">
    <property type="entry name" value="4HB_MCP_1"/>
    <property type="match status" value="1"/>
</dbReference>
<evidence type="ECO:0000256" key="2">
    <source>
        <dbReference type="ARBA" id="ARBA00022519"/>
    </source>
</evidence>
<dbReference type="RefSeq" id="WP_101264715.1">
    <property type="nucleotide sequence ID" value="NZ_NWTK01000003.1"/>
</dbReference>
<dbReference type="PROSITE" id="PS50111">
    <property type="entry name" value="CHEMOTAXIS_TRANSDUC_2"/>
    <property type="match status" value="1"/>
</dbReference>
<dbReference type="PROSITE" id="PS50885">
    <property type="entry name" value="HAMP"/>
    <property type="match status" value="1"/>
</dbReference>
<dbReference type="Gene3D" id="6.10.340.10">
    <property type="match status" value="1"/>
</dbReference>
<sequence>MEFLTRLKISRKLMVAFGVMLLLNIFTSVFAVMKMQAINSSSTEIAENWLPSIKAINDINDSINRVRIFQLAHVLSNVPEKMAEYEAKIARQNEAARVQADIYEKLISSKEELALWQKANDLILQYETVWQQIAVLSKSNQDDSARDMMLGKGEQLVVEVRGILQQLVKMNQDGGNAASERGNEDYTWSRLLMIGVAVLVSLLTIGFSMILSRSIAAPIIAMTKTMSRLAAGEKSVEIPGAQREDEIGEMAAAVVVFRDNMVEAARLAHAEEQRNKERVARTARIDALTADFDRNAGLTINAVASAATELQANAQALTTQSEKASHQASTVASAATQATGNVQTVASAAEELSVSISQIANDVSQAAAVSKEAVDQAGRTGRVVGNLQQSAVKIGEVVSLINDIASQTNLLALNATIEAARAGEAGKGFAVVASEVKNLANQTARATADIGEQIAATRSATDEAVTAIADIVETIERVNSIASNIAAAIEEQQAATGEIARNVEQASRGTQNVNANIFDVTTAVQGTGGVARDVLDASSELSREAEKMRTIVRAFLENVKAA</sequence>
<dbReference type="OrthoDB" id="9814202at2"/>
<feature type="domain" description="Methyl-accepting transducer" evidence="7">
    <location>
        <begin position="299"/>
        <end position="542"/>
    </location>
</feature>
<dbReference type="InterPro" id="IPR047347">
    <property type="entry name" value="YvaQ-like_sensor"/>
</dbReference>
<evidence type="ECO:0000256" key="1">
    <source>
        <dbReference type="ARBA" id="ARBA00004429"/>
    </source>
</evidence>
<proteinExistence type="inferred from homology"/>
<feature type="domain" description="HAMP" evidence="9">
    <location>
        <begin position="213"/>
        <end position="266"/>
    </location>
</feature>
<dbReference type="PANTHER" id="PTHR32089">
    <property type="entry name" value="METHYL-ACCEPTING CHEMOTAXIS PROTEIN MCPB"/>
    <property type="match status" value="1"/>
</dbReference>
<dbReference type="PANTHER" id="PTHR32089:SF112">
    <property type="entry name" value="LYSOZYME-LIKE PROTEIN-RELATED"/>
    <property type="match status" value="1"/>
</dbReference>
<dbReference type="SUPFAM" id="SSF58104">
    <property type="entry name" value="Methyl-accepting chemotaxis protein (MCP) signaling domain"/>
    <property type="match status" value="1"/>
</dbReference>
<dbReference type="CDD" id="cd06225">
    <property type="entry name" value="HAMP"/>
    <property type="match status" value="1"/>
</dbReference>
<comment type="similarity">
    <text evidence="4">Belongs to the methyl-accepting chemotaxis (MCP) protein family.</text>
</comment>